<evidence type="ECO:0000313" key="5">
    <source>
        <dbReference type="EMBL" id="GCE15423.1"/>
    </source>
</evidence>
<dbReference type="NCBIfam" id="NF033564">
    <property type="entry name" value="transpos_ISAs1"/>
    <property type="match status" value="1"/>
</dbReference>
<dbReference type="AlphaFoldDB" id="A0A402A3C3"/>
<keyword evidence="7" id="KW-1185">Reference proteome</keyword>
<dbReference type="Proteomes" id="UP000287352">
    <property type="component" value="Unassembled WGS sequence"/>
</dbReference>
<feature type="domain" description="Transposase IS4-like" evidence="1">
    <location>
        <begin position="138"/>
        <end position="371"/>
    </location>
</feature>
<dbReference type="EMBL" id="BIFR01000001">
    <property type="protein sequence ID" value="GCE13536.1"/>
    <property type="molecule type" value="Genomic_DNA"/>
</dbReference>
<dbReference type="Pfam" id="PF01609">
    <property type="entry name" value="DDE_Tnp_1"/>
    <property type="match status" value="1"/>
</dbReference>
<dbReference type="OrthoDB" id="145986at2"/>
<evidence type="ECO:0000313" key="4">
    <source>
        <dbReference type="EMBL" id="GCE15265.1"/>
    </source>
</evidence>
<sequence>MDYTTFSLPERKAEINNPALFLSLYHLFQHLPDPRRGQGQRYELAFVLTLVVVAKICGEKTLKGVTQWARYRRMLIAQHFGLTRKTMPCQTTYSNHLAMVDPAQLSQLLADFFVRWEAQGRCQDEPSRLRTPAGAYEHAHLALDGKTVRATTSEETPVHQLSLYEVNTGIMLAQCNVRDKQNEISAAKTLFNPAVLRGRIVSADAMHTQRHFCSLIHHAGGFYVLIAKGNQPSLREDIADFFEDPSPDRRRWKQAQTCEKGHGRVERREIVCSPDLNDWFAATWCGIEQVFRLTRDTVISKTGQRRQEVVYGFTNVPMRHASADRLLDVVRKHWAIENRLHWRRDVTLGEDGCQSRTQSVPHVLTLLNTCVLSLMDRLGVKNVPDQIRWFQQDPTQAFLLVQKGTCHVV</sequence>
<dbReference type="InterPro" id="IPR047647">
    <property type="entry name" value="ISAs1_transpos"/>
</dbReference>
<dbReference type="GO" id="GO:0003677">
    <property type="term" value="F:DNA binding"/>
    <property type="evidence" value="ECO:0007669"/>
    <property type="project" value="InterPro"/>
</dbReference>
<dbReference type="Pfam" id="PF13808">
    <property type="entry name" value="DDE_Tnp_1_assoc"/>
    <property type="match status" value="1"/>
</dbReference>
<protein>
    <submittedName>
        <fullName evidence="3">ISAs1 family transposase</fullName>
    </submittedName>
</protein>
<dbReference type="RefSeq" id="WP_126581053.1">
    <property type="nucleotide sequence ID" value="NZ_BIFR01000001.1"/>
</dbReference>
<evidence type="ECO:0000313" key="3">
    <source>
        <dbReference type="EMBL" id="GCE13536.1"/>
    </source>
</evidence>
<dbReference type="PANTHER" id="PTHR30298:SF0">
    <property type="entry name" value="PROTEIN YBFL-RELATED"/>
    <property type="match status" value="1"/>
</dbReference>
<proteinExistence type="predicted"/>
<comment type="caution">
    <text evidence="3">The sequence shown here is derived from an EMBL/GenBank/DDBJ whole genome shotgun (WGS) entry which is preliminary data.</text>
</comment>
<dbReference type="InterPro" id="IPR032806">
    <property type="entry name" value="YbfD_N"/>
</dbReference>
<dbReference type="InterPro" id="IPR002559">
    <property type="entry name" value="Transposase_11"/>
</dbReference>
<evidence type="ECO:0000313" key="6">
    <source>
        <dbReference type="EMBL" id="GCE16151.1"/>
    </source>
</evidence>
<reference evidence="3" key="2">
    <citation type="journal article" date="2019" name="Int. J. Syst. Evol. Microbiol.">
        <title>Tengunoibacter tsumagoiensis gen. nov., sp. nov., Dictyobacter kobayashii sp. nov., Dictyobacter alpinus sp. nov., and description of Dictyobacteraceae fam. nov. within the order Ktedonobacterales isolated from Tengu-no-mugimeshi, a soil-like granular mass of micro-organisms, and emended descriptions of the genera Ktedonobacter and Dictyobacter.</title>
        <authorList>
            <person name="Wang C."/>
            <person name="Zheng Y."/>
            <person name="Sakai Y."/>
            <person name="Toyoda A."/>
            <person name="Minakuchi Y."/>
            <person name="Abe K."/>
            <person name="Yokota A."/>
            <person name="Yabe S."/>
        </authorList>
    </citation>
    <scope>NUCLEOTIDE SEQUENCE</scope>
    <source>
        <strain evidence="3">Uno3</strain>
    </source>
</reference>
<evidence type="ECO:0000259" key="1">
    <source>
        <dbReference type="Pfam" id="PF01609"/>
    </source>
</evidence>
<dbReference type="EMBL" id="BIFR01000002">
    <property type="protein sequence ID" value="GCE15423.1"/>
    <property type="molecule type" value="Genomic_DNA"/>
</dbReference>
<feature type="domain" description="H repeat-associated protein N-terminal" evidence="2">
    <location>
        <begin position="27"/>
        <end position="112"/>
    </location>
</feature>
<dbReference type="PANTHER" id="PTHR30298">
    <property type="entry name" value="H REPEAT-ASSOCIATED PREDICTED TRANSPOSASE"/>
    <property type="match status" value="1"/>
</dbReference>
<dbReference type="GO" id="GO:0006313">
    <property type="term" value="P:DNA transposition"/>
    <property type="evidence" value="ECO:0007669"/>
    <property type="project" value="InterPro"/>
</dbReference>
<name>A0A402A3C3_9CHLR</name>
<accession>A0A402A3C3</accession>
<dbReference type="GO" id="GO:0004803">
    <property type="term" value="F:transposase activity"/>
    <property type="evidence" value="ECO:0007669"/>
    <property type="project" value="InterPro"/>
</dbReference>
<evidence type="ECO:0000259" key="2">
    <source>
        <dbReference type="Pfam" id="PF13808"/>
    </source>
</evidence>
<dbReference type="EMBL" id="BIFR01000002">
    <property type="protein sequence ID" value="GCE16151.1"/>
    <property type="molecule type" value="Genomic_DNA"/>
</dbReference>
<dbReference type="InterPro" id="IPR051698">
    <property type="entry name" value="Transposase_11-like"/>
</dbReference>
<reference evidence="7" key="1">
    <citation type="submission" date="2018-12" db="EMBL/GenBank/DDBJ databases">
        <title>Tengunoibacter tsumagoiensis gen. nov., sp. nov., Dictyobacter kobayashii sp. nov., D. alpinus sp. nov., and D. joshuensis sp. nov. and description of Dictyobacteraceae fam. nov. within the order Ktedonobacterales isolated from Tengu-no-mugimeshi.</title>
        <authorList>
            <person name="Wang C.M."/>
            <person name="Zheng Y."/>
            <person name="Sakai Y."/>
            <person name="Toyoda A."/>
            <person name="Minakuchi Y."/>
            <person name="Abe K."/>
            <person name="Yokota A."/>
            <person name="Yabe S."/>
        </authorList>
    </citation>
    <scope>NUCLEOTIDE SEQUENCE [LARGE SCALE GENOMIC DNA]</scope>
    <source>
        <strain evidence="7">Uno3</strain>
    </source>
</reference>
<gene>
    <name evidence="3" type="ORF">KTT_33950</name>
    <name evidence="4" type="ORF">KTT_51240</name>
    <name evidence="5" type="ORF">KTT_52820</name>
    <name evidence="6" type="ORF">KTT_60100</name>
</gene>
<dbReference type="EMBL" id="BIFR01000002">
    <property type="protein sequence ID" value="GCE15265.1"/>
    <property type="molecule type" value="Genomic_DNA"/>
</dbReference>
<organism evidence="3 7">
    <name type="scientific">Tengunoibacter tsumagoiensis</name>
    <dbReference type="NCBI Taxonomy" id="2014871"/>
    <lineage>
        <taxon>Bacteria</taxon>
        <taxon>Bacillati</taxon>
        <taxon>Chloroflexota</taxon>
        <taxon>Ktedonobacteria</taxon>
        <taxon>Ktedonobacterales</taxon>
        <taxon>Dictyobacteraceae</taxon>
        <taxon>Tengunoibacter</taxon>
    </lineage>
</organism>
<evidence type="ECO:0000313" key="7">
    <source>
        <dbReference type="Proteomes" id="UP000287352"/>
    </source>
</evidence>